<evidence type="ECO:0000313" key="3">
    <source>
        <dbReference type="Proteomes" id="UP000027138"/>
    </source>
</evidence>
<organism evidence="2 3">
    <name type="scientific">Jatropha curcas</name>
    <name type="common">Barbados nut</name>
    <dbReference type="NCBI Taxonomy" id="180498"/>
    <lineage>
        <taxon>Eukaryota</taxon>
        <taxon>Viridiplantae</taxon>
        <taxon>Streptophyta</taxon>
        <taxon>Embryophyta</taxon>
        <taxon>Tracheophyta</taxon>
        <taxon>Spermatophyta</taxon>
        <taxon>Magnoliopsida</taxon>
        <taxon>eudicotyledons</taxon>
        <taxon>Gunneridae</taxon>
        <taxon>Pentapetalae</taxon>
        <taxon>rosids</taxon>
        <taxon>fabids</taxon>
        <taxon>Malpighiales</taxon>
        <taxon>Euphorbiaceae</taxon>
        <taxon>Crotonoideae</taxon>
        <taxon>Jatropheae</taxon>
        <taxon>Jatropha</taxon>
    </lineage>
</organism>
<evidence type="ECO:0000256" key="1">
    <source>
        <dbReference type="SAM" id="MobiDB-lite"/>
    </source>
</evidence>
<keyword evidence="3" id="KW-1185">Reference proteome</keyword>
<dbReference type="EMBL" id="KK914232">
    <property type="protein sequence ID" value="KDP45310.1"/>
    <property type="molecule type" value="Genomic_DNA"/>
</dbReference>
<name>A0A067LKT4_JATCU</name>
<accession>A0A067LKT4</accession>
<feature type="region of interest" description="Disordered" evidence="1">
    <location>
        <begin position="1"/>
        <end position="24"/>
    </location>
</feature>
<reference evidence="2 3" key="1">
    <citation type="journal article" date="2014" name="PLoS ONE">
        <title>Global Analysis of Gene Expression Profiles in Physic Nut (Jatropha curcas L.) Seedlings Exposed to Salt Stress.</title>
        <authorList>
            <person name="Zhang L."/>
            <person name="Zhang C."/>
            <person name="Wu P."/>
            <person name="Chen Y."/>
            <person name="Li M."/>
            <person name="Jiang H."/>
            <person name="Wu G."/>
        </authorList>
    </citation>
    <scope>NUCLEOTIDE SEQUENCE [LARGE SCALE GENOMIC DNA]</scope>
    <source>
        <strain evidence="3">cv. GZQX0401</strain>
        <tissue evidence="2">Young leaves</tissue>
    </source>
</reference>
<dbReference type="Proteomes" id="UP000027138">
    <property type="component" value="Unassembled WGS sequence"/>
</dbReference>
<gene>
    <name evidence="2" type="ORF">JCGZ_09559</name>
</gene>
<feature type="compositionally biased region" description="Basic and acidic residues" evidence="1">
    <location>
        <begin position="1"/>
        <end position="22"/>
    </location>
</feature>
<dbReference type="AlphaFoldDB" id="A0A067LKT4"/>
<evidence type="ECO:0000313" key="2">
    <source>
        <dbReference type="EMBL" id="KDP45310.1"/>
    </source>
</evidence>
<protein>
    <submittedName>
        <fullName evidence="2">Uncharacterized protein</fullName>
    </submittedName>
</protein>
<proteinExistence type="predicted"/>
<sequence>MEHPVDEAAASEKDGGSAKKGNEASVSNEHIPVYYTLLEGKFCISNIERSEMKDLEQLECEIERIALDDMPFQIPTKYVGVSETKYIGANEEPLSAEEMEWADFISKLSYVNVVGPISKPT</sequence>